<accession>A0A061GT95</accession>
<organism evidence="1 2">
    <name type="scientific">Theobroma cacao</name>
    <name type="common">Cacao</name>
    <name type="synonym">Cocoa</name>
    <dbReference type="NCBI Taxonomy" id="3641"/>
    <lineage>
        <taxon>Eukaryota</taxon>
        <taxon>Viridiplantae</taxon>
        <taxon>Streptophyta</taxon>
        <taxon>Embryophyta</taxon>
        <taxon>Tracheophyta</taxon>
        <taxon>Spermatophyta</taxon>
        <taxon>Magnoliopsida</taxon>
        <taxon>eudicotyledons</taxon>
        <taxon>Gunneridae</taxon>
        <taxon>Pentapetalae</taxon>
        <taxon>rosids</taxon>
        <taxon>malvids</taxon>
        <taxon>Malvales</taxon>
        <taxon>Malvaceae</taxon>
        <taxon>Byttnerioideae</taxon>
        <taxon>Theobroma</taxon>
    </lineage>
</organism>
<dbReference type="Gramene" id="EOY32392">
    <property type="protein sequence ID" value="EOY32392"/>
    <property type="gene ID" value="TCM_040285"/>
</dbReference>
<protein>
    <submittedName>
        <fullName evidence="1">Uncharacterized protein</fullName>
    </submittedName>
</protein>
<evidence type="ECO:0000313" key="2">
    <source>
        <dbReference type="Proteomes" id="UP000026915"/>
    </source>
</evidence>
<name>A0A061GT95_THECC</name>
<reference evidence="1 2" key="1">
    <citation type="journal article" date="2013" name="Genome Biol.">
        <title>The genome sequence of the most widely cultivated cacao type and its use to identify candidate genes regulating pod color.</title>
        <authorList>
            <person name="Motamayor J.C."/>
            <person name="Mockaitis K."/>
            <person name="Schmutz J."/>
            <person name="Haiminen N."/>
            <person name="Iii D.L."/>
            <person name="Cornejo O."/>
            <person name="Findley S.D."/>
            <person name="Zheng P."/>
            <person name="Utro F."/>
            <person name="Royaert S."/>
            <person name="Saski C."/>
            <person name="Jenkins J."/>
            <person name="Podicheti R."/>
            <person name="Zhao M."/>
            <person name="Scheffler B.E."/>
            <person name="Stack J.C."/>
            <person name="Feltus F.A."/>
            <person name="Mustiga G.M."/>
            <person name="Amores F."/>
            <person name="Phillips W."/>
            <person name="Marelli J.P."/>
            <person name="May G.D."/>
            <person name="Shapiro H."/>
            <person name="Ma J."/>
            <person name="Bustamante C.D."/>
            <person name="Schnell R.J."/>
            <person name="Main D."/>
            <person name="Gilbert D."/>
            <person name="Parida L."/>
            <person name="Kuhn D.N."/>
        </authorList>
    </citation>
    <scope>NUCLEOTIDE SEQUENCE [LARGE SCALE GENOMIC DNA]</scope>
    <source>
        <strain evidence="2">cv. Matina 1-6</strain>
    </source>
</reference>
<gene>
    <name evidence="1" type="ORF">TCM_040285</name>
</gene>
<evidence type="ECO:0000313" key="1">
    <source>
        <dbReference type="EMBL" id="EOY32392.1"/>
    </source>
</evidence>
<sequence>MREMRKEKIRKGLKNYDFENKEKGFSGNNKRRKLDCGNETVFENEAIRSEAVATLIVSNNLRLEYMDDVEELLWVYTEINVGKRQS</sequence>
<dbReference type="InParanoid" id="A0A061GT95"/>
<dbReference type="HOGENOM" id="CLU_2502489_0_0_1"/>
<dbReference type="AlphaFoldDB" id="A0A061GT95"/>
<keyword evidence="2" id="KW-1185">Reference proteome</keyword>
<dbReference type="EMBL" id="CM001887">
    <property type="protein sequence ID" value="EOY32392.1"/>
    <property type="molecule type" value="Genomic_DNA"/>
</dbReference>
<proteinExistence type="predicted"/>
<dbReference type="Proteomes" id="UP000026915">
    <property type="component" value="Chromosome 9"/>
</dbReference>